<evidence type="ECO:0000259" key="11">
    <source>
        <dbReference type="PROSITE" id="PS51263"/>
    </source>
</evidence>
<dbReference type="OrthoDB" id="10006997at2759"/>
<dbReference type="GO" id="GO:0005938">
    <property type="term" value="C:cell cortex"/>
    <property type="evidence" value="ECO:0007669"/>
    <property type="project" value="UniProtKB-SubCell"/>
</dbReference>
<evidence type="ECO:0000256" key="8">
    <source>
        <dbReference type="ARBA" id="ARBA00038532"/>
    </source>
</evidence>
<sequence length="383" mass="43493">MSHQSGIRVSQELATLFGKAVDENNLRLIRVSIINESLVPNGTKDISDNWESDFAGVNEFLEEKVPCYILYRLDSKSLTGNYDWLFMSYVPDLAKVRDKMLYASTRATLLKELGDSHFIDSMYGTTVSEFTLDGYQKHKEHKEAEAPLTAREKELAEVKTAEASANAFSYSTRKSHASGISFPMSEEAVQAIQSLQQSDLTNNFIKLSLDIDKEKIELDEASKIDIDDLAKSFPTDSPRFAFYVYQHTHDGTDVRSHIFIYICPQNSKIRERMLYSSCRSSVITFGEIEGNITIDKKLETNEPAELTKAYILDELYPVTETAPKTFSRPKPPGRKGAKLEECQRLPMDKIIVLRMALKTPILYMWPKLDNFGIISDFSFGNRP</sequence>
<evidence type="ECO:0000256" key="9">
    <source>
        <dbReference type="ARBA" id="ARBA00056419"/>
    </source>
</evidence>
<comment type="function">
    <text evidence="9">Actin-binding protein involved in motile and morphological processes. Inhibits actin polymerization, likely by sequestering G-actin.</text>
</comment>
<dbReference type="Gene3D" id="3.40.20.10">
    <property type="entry name" value="Severin"/>
    <property type="match status" value="2"/>
</dbReference>
<feature type="domain" description="ADF-H" evidence="11">
    <location>
        <begin position="1"/>
        <end position="140"/>
    </location>
</feature>
<dbReference type="CDD" id="cd11285">
    <property type="entry name" value="ADF_Twf-N_like"/>
    <property type="match status" value="1"/>
</dbReference>
<gene>
    <name evidence="12" type="ORF">RCL2_002533600</name>
</gene>
<dbReference type="InterPro" id="IPR028458">
    <property type="entry name" value="Twinfilin"/>
</dbReference>
<evidence type="ECO:0000313" key="12">
    <source>
        <dbReference type="EMBL" id="GES98801.1"/>
    </source>
</evidence>
<dbReference type="EMBL" id="BLAL01000274">
    <property type="protein sequence ID" value="GES98801.1"/>
    <property type="molecule type" value="Genomic_DNA"/>
</dbReference>
<dbReference type="GO" id="GO:0051016">
    <property type="term" value="P:barbed-end actin filament capping"/>
    <property type="evidence" value="ECO:0007669"/>
    <property type="project" value="TreeGrafter"/>
</dbReference>
<dbReference type="InterPro" id="IPR029006">
    <property type="entry name" value="ADF-H/Gelsolin-like_dom_sf"/>
</dbReference>
<dbReference type="PANTHER" id="PTHR13759">
    <property type="entry name" value="TWINFILIN"/>
    <property type="match status" value="1"/>
</dbReference>
<dbReference type="GO" id="GO:0005884">
    <property type="term" value="C:actin filament"/>
    <property type="evidence" value="ECO:0007669"/>
    <property type="project" value="TreeGrafter"/>
</dbReference>
<keyword evidence="5" id="KW-0677">Repeat</keyword>
<dbReference type="AlphaFoldDB" id="A0A8H3M6T3"/>
<dbReference type="GO" id="GO:0003785">
    <property type="term" value="F:actin monomer binding"/>
    <property type="evidence" value="ECO:0007669"/>
    <property type="project" value="TreeGrafter"/>
</dbReference>
<dbReference type="InterPro" id="IPR002108">
    <property type="entry name" value="ADF-H"/>
</dbReference>
<dbReference type="SMART" id="SM00102">
    <property type="entry name" value="ADF"/>
    <property type="match status" value="2"/>
</dbReference>
<proteinExistence type="inferred from homology"/>
<dbReference type="CDD" id="cd11284">
    <property type="entry name" value="ADF_Twf-C_like"/>
    <property type="match status" value="1"/>
</dbReference>
<dbReference type="PROSITE" id="PS51263">
    <property type="entry name" value="ADF_H"/>
    <property type="match status" value="2"/>
</dbReference>
<dbReference type="FunFam" id="3.40.20.10:FF:000007">
    <property type="entry name" value="Twinfilin-1 isoform 1"/>
    <property type="match status" value="1"/>
</dbReference>
<comment type="subcellular location">
    <subcellularLocation>
        <location evidence="2">Cytoplasm</location>
        <location evidence="2">Cell cortex</location>
    </subcellularLocation>
    <subcellularLocation>
        <location evidence="1">Cytoplasm</location>
        <location evidence="1">Cytoskeleton</location>
    </subcellularLocation>
</comment>
<accession>A0A8H3M6T3</accession>
<dbReference type="GO" id="GO:0051015">
    <property type="term" value="F:actin filament binding"/>
    <property type="evidence" value="ECO:0007669"/>
    <property type="project" value="TreeGrafter"/>
</dbReference>
<dbReference type="GO" id="GO:0030042">
    <property type="term" value="P:actin filament depolymerization"/>
    <property type="evidence" value="ECO:0007669"/>
    <property type="project" value="TreeGrafter"/>
</dbReference>
<reference evidence="12" key="1">
    <citation type="submission" date="2019-10" db="EMBL/GenBank/DDBJ databases">
        <title>Conservation and host-specific expression of non-tandemly repeated heterogenous ribosome RNA gene in arbuscular mycorrhizal fungi.</title>
        <authorList>
            <person name="Maeda T."/>
            <person name="Kobayashi Y."/>
            <person name="Nakagawa T."/>
            <person name="Ezawa T."/>
            <person name="Yamaguchi K."/>
            <person name="Bino T."/>
            <person name="Nishimoto Y."/>
            <person name="Shigenobu S."/>
            <person name="Kawaguchi M."/>
        </authorList>
    </citation>
    <scope>NUCLEOTIDE SEQUENCE</scope>
    <source>
        <strain evidence="12">HR1</strain>
    </source>
</reference>
<evidence type="ECO:0000256" key="4">
    <source>
        <dbReference type="ARBA" id="ARBA00022490"/>
    </source>
</evidence>
<evidence type="ECO:0000256" key="6">
    <source>
        <dbReference type="ARBA" id="ARBA00023203"/>
    </source>
</evidence>
<dbReference type="FunFam" id="3.40.20.10:FF:000042">
    <property type="entry name" value="Actin depolymerizing protein"/>
    <property type="match status" value="1"/>
</dbReference>
<keyword evidence="6" id="KW-0009">Actin-binding</keyword>
<evidence type="ECO:0000256" key="5">
    <source>
        <dbReference type="ARBA" id="ARBA00022737"/>
    </source>
</evidence>
<comment type="similarity">
    <text evidence="3">Belongs to the actin-binding proteins ADF family. Twinfilin subfamily.</text>
</comment>
<feature type="domain" description="ADF-H" evidence="11">
    <location>
        <begin position="179"/>
        <end position="316"/>
    </location>
</feature>
<dbReference type="Pfam" id="PF00241">
    <property type="entry name" value="Cofilin_ADF"/>
    <property type="match status" value="2"/>
</dbReference>
<name>A0A8H3M6T3_9GLOM</name>
<dbReference type="PANTHER" id="PTHR13759:SF1">
    <property type="entry name" value="TWINFILIN"/>
    <property type="match status" value="1"/>
</dbReference>
<evidence type="ECO:0000256" key="2">
    <source>
        <dbReference type="ARBA" id="ARBA00004544"/>
    </source>
</evidence>
<keyword evidence="4" id="KW-0963">Cytoplasm</keyword>
<dbReference type="SUPFAM" id="SSF55753">
    <property type="entry name" value="Actin depolymerizing proteins"/>
    <property type="match status" value="2"/>
</dbReference>
<evidence type="ECO:0000256" key="7">
    <source>
        <dbReference type="ARBA" id="ARBA00023212"/>
    </source>
</evidence>
<evidence type="ECO:0000256" key="3">
    <source>
        <dbReference type="ARBA" id="ARBA00009557"/>
    </source>
</evidence>
<evidence type="ECO:0000256" key="10">
    <source>
        <dbReference type="ARBA" id="ARBA00069496"/>
    </source>
</evidence>
<evidence type="ECO:0000256" key="1">
    <source>
        <dbReference type="ARBA" id="ARBA00004245"/>
    </source>
</evidence>
<protein>
    <recommendedName>
        <fullName evidence="10">Twinfilin</fullName>
    </recommendedName>
</protein>
<keyword evidence="7" id="KW-0206">Cytoskeleton</keyword>
<evidence type="ECO:0000313" key="13">
    <source>
        <dbReference type="Proteomes" id="UP000615446"/>
    </source>
</evidence>
<comment type="subunit">
    <text evidence="8">Interacts with G-actin; ADP-actin form.</text>
</comment>
<comment type="caution">
    <text evidence="12">The sequence shown here is derived from an EMBL/GenBank/DDBJ whole genome shotgun (WGS) entry which is preliminary data.</text>
</comment>
<organism evidence="12 13">
    <name type="scientific">Rhizophagus clarus</name>
    <dbReference type="NCBI Taxonomy" id="94130"/>
    <lineage>
        <taxon>Eukaryota</taxon>
        <taxon>Fungi</taxon>
        <taxon>Fungi incertae sedis</taxon>
        <taxon>Mucoromycota</taxon>
        <taxon>Glomeromycotina</taxon>
        <taxon>Glomeromycetes</taxon>
        <taxon>Glomerales</taxon>
        <taxon>Glomeraceae</taxon>
        <taxon>Rhizophagus</taxon>
    </lineage>
</organism>
<dbReference type="Proteomes" id="UP000615446">
    <property type="component" value="Unassembled WGS sequence"/>
</dbReference>